<comment type="caution">
    <text evidence="5">The sequence shown here is derived from an EMBL/GenBank/DDBJ whole genome shotgun (WGS) entry which is preliminary data.</text>
</comment>
<dbReference type="InterPro" id="IPR003500">
    <property type="entry name" value="RpiB_LacA_LacB"/>
</dbReference>
<feature type="binding site" evidence="4">
    <location>
        <position position="139"/>
    </location>
    <ligand>
        <name>D-ribulose 5-phosphate</name>
        <dbReference type="ChEBI" id="CHEBI:58121"/>
    </ligand>
</feature>
<dbReference type="NCBIfam" id="TIGR01120">
    <property type="entry name" value="rpiB"/>
    <property type="match status" value="1"/>
</dbReference>
<dbReference type="PANTHER" id="PTHR30345">
    <property type="entry name" value="RIBOSE-5-PHOSPHATE ISOMERASE B"/>
    <property type="match status" value="1"/>
</dbReference>
<dbReference type="Proteomes" id="UP000476338">
    <property type="component" value="Unassembled WGS sequence"/>
</dbReference>
<evidence type="ECO:0000313" key="6">
    <source>
        <dbReference type="Proteomes" id="UP000476338"/>
    </source>
</evidence>
<feature type="binding site" evidence="4">
    <location>
        <begin position="69"/>
        <end position="73"/>
    </location>
    <ligand>
        <name>D-ribulose 5-phosphate</name>
        <dbReference type="ChEBI" id="CHEBI:58121"/>
    </ligand>
</feature>
<evidence type="ECO:0000256" key="3">
    <source>
        <dbReference type="PIRSR" id="PIRSR005384-1"/>
    </source>
</evidence>
<organism evidence="5 6">
    <name type="scientific">Campylobacter portucalensis</name>
    <dbReference type="NCBI Taxonomy" id="2608384"/>
    <lineage>
        <taxon>Bacteria</taxon>
        <taxon>Pseudomonadati</taxon>
        <taxon>Campylobacterota</taxon>
        <taxon>Epsilonproteobacteria</taxon>
        <taxon>Campylobacterales</taxon>
        <taxon>Campylobacteraceae</taxon>
        <taxon>Campylobacter</taxon>
    </lineage>
</organism>
<feature type="active site" description="Proton acceptor" evidence="3">
    <location>
        <position position="68"/>
    </location>
</feature>
<feature type="binding site" evidence="4">
    <location>
        <position position="102"/>
    </location>
    <ligand>
        <name>D-ribulose 5-phosphate</name>
        <dbReference type="ChEBI" id="CHEBI:58121"/>
    </ligand>
</feature>
<feature type="binding site" evidence="4">
    <location>
        <position position="112"/>
    </location>
    <ligand>
        <name>D-ribulose 5-phosphate</name>
        <dbReference type="ChEBI" id="CHEBI:58121"/>
    </ligand>
</feature>
<name>A0A6L5WL52_9BACT</name>
<reference evidence="5 6" key="2">
    <citation type="submission" date="2020-03" db="EMBL/GenBank/DDBJ databases">
        <title>Campylobacter portucalensis sp. nov., a new species of Campylobacter isolated from the reproductive tract of bulls.</title>
        <authorList>
            <person name="Silva M.F."/>
            <person name="Pereira G."/>
            <person name="Carneiro C."/>
            <person name="Hemphill A."/>
            <person name="Mateus L."/>
            <person name="Lopes-Da-Costa L."/>
            <person name="Silva E."/>
        </authorList>
    </citation>
    <scope>NUCLEOTIDE SEQUENCE [LARGE SCALE GENOMIC DNA]</scope>
    <source>
        <strain evidence="5 6">FMV-PI01</strain>
    </source>
</reference>
<dbReference type="AlphaFoldDB" id="A0A6L5WL52"/>
<dbReference type="NCBIfam" id="NF004051">
    <property type="entry name" value="PRK05571.1"/>
    <property type="match status" value="1"/>
</dbReference>
<evidence type="ECO:0000313" key="5">
    <source>
        <dbReference type="EMBL" id="MSN96735.1"/>
    </source>
</evidence>
<dbReference type="EC" id="5.3.1.6" evidence="5"/>
<feature type="active site" description="Proton donor" evidence="3">
    <location>
        <position position="101"/>
    </location>
</feature>
<keyword evidence="6" id="KW-1185">Reference proteome</keyword>
<dbReference type="PANTHER" id="PTHR30345:SF0">
    <property type="entry name" value="DNA DAMAGE-REPAIR_TOLERATION PROTEIN DRT102"/>
    <property type="match status" value="1"/>
</dbReference>
<dbReference type="InterPro" id="IPR036569">
    <property type="entry name" value="RpiB_LacA_LacB_sf"/>
</dbReference>
<comment type="similarity">
    <text evidence="1">Belongs to the LacAB/RpiB family.</text>
</comment>
<evidence type="ECO:0000256" key="2">
    <source>
        <dbReference type="ARBA" id="ARBA00023235"/>
    </source>
</evidence>
<dbReference type="Pfam" id="PF02502">
    <property type="entry name" value="LacAB_rpiB"/>
    <property type="match status" value="1"/>
</dbReference>
<feature type="binding site" evidence="4">
    <location>
        <position position="135"/>
    </location>
    <ligand>
        <name>D-ribulose 5-phosphate</name>
        <dbReference type="ChEBI" id="CHEBI:58121"/>
    </ligand>
</feature>
<dbReference type="GO" id="GO:0004751">
    <property type="term" value="F:ribose-5-phosphate isomerase activity"/>
    <property type="evidence" value="ECO:0007669"/>
    <property type="project" value="UniProtKB-EC"/>
</dbReference>
<evidence type="ECO:0000256" key="4">
    <source>
        <dbReference type="PIRSR" id="PIRSR005384-2"/>
    </source>
</evidence>
<dbReference type="RefSeq" id="WP_154571001.1">
    <property type="nucleotide sequence ID" value="NZ_VWSJ01000024.1"/>
</dbReference>
<keyword evidence="2 5" id="KW-0413">Isomerase</keyword>
<proteinExistence type="inferred from homology"/>
<dbReference type="EMBL" id="VWSJ01000024">
    <property type="protein sequence ID" value="MSN96735.1"/>
    <property type="molecule type" value="Genomic_DNA"/>
</dbReference>
<dbReference type="Gene3D" id="3.40.1400.10">
    <property type="entry name" value="Sugar-phosphate isomerase, RpiB/LacA/LacB"/>
    <property type="match status" value="1"/>
</dbReference>
<dbReference type="SUPFAM" id="SSF89623">
    <property type="entry name" value="Ribose/Galactose isomerase RpiB/AlsB"/>
    <property type="match status" value="1"/>
</dbReference>
<dbReference type="PIRSF" id="PIRSF005384">
    <property type="entry name" value="RpiB_LacA_B"/>
    <property type="match status" value="1"/>
</dbReference>
<dbReference type="GO" id="GO:0005975">
    <property type="term" value="P:carbohydrate metabolic process"/>
    <property type="evidence" value="ECO:0007669"/>
    <property type="project" value="InterPro"/>
</dbReference>
<sequence>MIVEKIYIASDHAGVDIKKTCKEFLESLNFEVIDLGTDSLNSVDYPDFAYKLTNEVKKNSKFYGVLICGTGIGISIAANRDKNIRCALCHNENTATLAREHNDANVLAFGARVVDENLAKKMCEVFFNTEFAGNRHKNRVLKLSKES</sequence>
<dbReference type="NCBIfam" id="TIGR00689">
    <property type="entry name" value="rpiB_lacA_lacB"/>
    <property type="match status" value="1"/>
</dbReference>
<dbReference type="InterPro" id="IPR004785">
    <property type="entry name" value="RpiB"/>
</dbReference>
<accession>A0A6L5WL52</accession>
<reference evidence="5 6" key="1">
    <citation type="submission" date="2019-09" db="EMBL/GenBank/DDBJ databases">
        <authorList>
            <person name="Silva M."/>
            <person name="Pereira G."/>
            <person name="Lopes-Da-Costa L."/>
            <person name="Silva E."/>
        </authorList>
    </citation>
    <scope>NUCLEOTIDE SEQUENCE [LARGE SCALE GENOMIC DNA]</scope>
    <source>
        <strain evidence="5 6">FMV-PI01</strain>
    </source>
</reference>
<feature type="binding site" evidence="4">
    <location>
        <begin position="11"/>
        <end position="12"/>
    </location>
    <ligand>
        <name>D-ribulose 5-phosphate</name>
        <dbReference type="ChEBI" id="CHEBI:58121"/>
    </ligand>
</feature>
<gene>
    <name evidence="5" type="primary">rpiB</name>
    <name evidence="5" type="ORF">F1B92_06095</name>
</gene>
<evidence type="ECO:0000256" key="1">
    <source>
        <dbReference type="ARBA" id="ARBA00008754"/>
    </source>
</evidence>
<protein>
    <submittedName>
        <fullName evidence="5">Ribose 5-phosphate isomerase B</fullName>
        <ecNumber evidence="5">5.3.1.6</ecNumber>
    </submittedName>
</protein>